<dbReference type="EMBL" id="JBJQOH010000006">
    <property type="protein sequence ID" value="KAL3684713.1"/>
    <property type="molecule type" value="Genomic_DNA"/>
</dbReference>
<evidence type="ECO:0000313" key="2">
    <source>
        <dbReference type="EMBL" id="KAL3684713.1"/>
    </source>
</evidence>
<reference evidence="2 3" key="1">
    <citation type="submission" date="2024-09" db="EMBL/GenBank/DDBJ databases">
        <title>Chromosome-scale assembly of Riccia sorocarpa.</title>
        <authorList>
            <person name="Paukszto L."/>
        </authorList>
    </citation>
    <scope>NUCLEOTIDE SEQUENCE [LARGE SCALE GENOMIC DNA]</scope>
    <source>
        <strain evidence="2">LP-2024</strain>
        <tissue evidence="2">Aerial parts of the thallus</tissue>
    </source>
</reference>
<evidence type="ECO:0000313" key="3">
    <source>
        <dbReference type="Proteomes" id="UP001633002"/>
    </source>
</evidence>
<accession>A0ABD3H0E9</accession>
<feature type="region of interest" description="Disordered" evidence="1">
    <location>
        <begin position="287"/>
        <end position="321"/>
    </location>
</feature>
<protein>
    <submittedName>
        <fullName evidence="2">Uncharacterized protein</fullName>
    </submittedName>
</protein>
<organism evidence="2 3">
    <name type="scientific">Riccia sorocarpa</name>
    <dbReference type="NCBI Taxonomy" id="122646"/>
    <lineage>
        <taxon>Eukaryota</taxon>
        <taxon>Viridiplantae</taxon>
        <taxon>Streptophyta</taxon>
        <taxon>Embryophyta</taxon>
        <taxon>Marchantiophyta</taxon>
        <taxon>Marchantiopsida</taxon>
        <taxon>Marchantiidae</taxon>
        <taxon>Marchantiales</taxon>
        <taxon>Ricciaceae</taxon>
        <taxon>Riccia</taxon>
    </lineage>
</organism>
<dbReference type="PANTHER" id="PTHR34541">
    <property type="entry name" value="OS01G0729900 PROTEIN"/>
    <property type="match status" value="1"/>
</dbReference>
<comment type="caution">
    <text evidence="2">The sequence shown here is derived from an EMBL/GenBank/DDBJ whole genome shotgun (WGS) entry which is preliminary data.</text>
</comment>
<sequence>MGLFWVTGDREVFGVKSSEESEIERISGILDFLTELIVRFLSYGKSVKDAEDRCVKASQEAAWEGVQRQGQVIGEFLNAFGQGLGGMFHVHMKPSTAKVSRVCCDTQSASRWSWPWPNSRNLGINSSPARLKHEKKVMQPLSPQFFLTPDIAIQTIGTRVGQAGAELGACLEQTQNLAIHALGSRVEQAGAELGACLEQTQNFAINTVGSKVEQAGASLGACLEQLAENVLQHFPWPFYRGPTSTSISGVSSFSGSVDYVRQAGGDTMITEGSTADRKYLWVSSASSTKSSKYGNGLRGPTGQSTSGSSDEEVDTTGTNLGVNQLQKRSSVVVTTTYDSQTQEIESSLVAKGDLWRVEASHGGASASGGTNAPLFLLQLGPVLFVRDTTILVPIHLSKQHLLWYGFDRRNGLHSLCPAVWSKHRRWLSMSMITLNPLSCSFLDLQFPNGQLTYVAGEGLTGSAFVPAFGGLLQAQGRFPGSTKFSYFYKNKWGTRFSPGIQLPEKSVSLGVLQPLAWQRVGLMLRPAVQMSLTPTFGGRDTGCRAEVIYSPQEKVSWGCGCSVTSEPRAFANVSLGRSKTNGEHIGRSGLVFQVEAPLENVRRASFSVQLNSGVDF</sequence>
<keyword evidence="3" id="KW-1185">Reference proteome</keyword>
<gene>
    <name evidence="2" type="ORF">R1sor_002735</name>
</gene>
<evidence type="ECO:0000256" key="1">
    <source>
        <dbReference type="SAM" id="MobiDB-lite"/>
    </source>
</evidence>
<dbReference type="AlphaFoldDB" id="A0ABD3H0E9"/>
<name>A0ABD3H0E9_9MARC</name>
<proteinExistence type="predicted"/>
<dbReference type="PANTHER" id="PTHR34541:SF2">
    <property type="entry name" value="OS01G0729900 PROTEIN"/>
    <property type="match status" value="1"/>
</dbReference>
<dbReference type="Proteomes" id="UP001633002">
    <property type="component" value="Unassembled WGS sequence"/>
</dbReference>